<dbReference type="RefSeq" id="XP_018285197.1">
    <property type="nucleotide sequence ID" value="XM_018437279.1"/>
</dbReference>
<proteinExistence type="predicted"/>
<accession>A0A167K2W2</accession>
<protein>
    <recommendedName>
        <fullName evidence="3">Reverse transcriptase zinc-binding domain-containing protein</fullName>
    </recommendedName>
</protein>
<dbReference type="EMBL" id="KV441025">
    <property type="protein sequence ID" value="OAD67157.1"/>
    <property type="molecule type" value="Genomic_DNA"/>
</dbReference>
<evidence type="ECO:0000313" key="1">
    <source>
        <dbReference type="EMBL" id="OAD67157.1"/>
    </source>
</evidence>
<evidence type="ECO:0008006" key="3">
    <source>
        <dbReference type="Google" id="ProtNLM"/>
    </source>
</evidence>
<name>A0A167K2W2_PHYB8</name>
<dbReference type="GeneID" id="28998185"/>
<dbReference type="InParanoid" id="A0A167K2W2"/>
<reference evidence="2" key="1">
    <citation type="submission" date="2015-06" db="EMBL/GenBank/DDBJ databases">
        <title>Expansion of signal transduction pathways in fungi by whole-genome duplication.</title>
        <authorList>
            <consortium name="DOE Joint Genome Institute"/>
            <person name="Corrochano L.M."/>
            <person name="Kuo A."/>
            <person name="Marcet-Houben M."/>
            <person name="Polaino S."/>
            <person name="Salamov A."/>
            <person name="Villalobos J.M."/>
            <person name="Alvarez M.I."/>
            <person name="Avalos J."/>
            <person name="Benito E.P."/>
            <person name="Benoit I."/>
            <person name="Burger G."/>
            <person name="Camino L.P."/>
            <person name="Canovas D."/>
            <person name="Cerda-Olmedo E."/>
            <person name="Cheng J.-F."/>
            <person name="Dominguez A."/>
            <person name="Elias M."/>
            <person name="Eslava A.P."/>
            <person name="Glaser F."/>
            <person name="Grimwood J."/>
            <person name="Gutierrez G."/>
            <person name="Heitman J."/>
            <person name="Henrissat B."/>
            <person name="Iturriaga E.A."/>
            <person name="Lang B.F."/>
            <person name="Lavin J.L."/>
            <person name="Lee S."/>
            <person name="Li W."/>
            <person name="Lindquist E."/>
            <person name="Lopez-Garcia S."/>
            <person name="Luque E.M."/>
            <person name="Marcos A.T."/>
            <person name="Martin J."/>
            <person name="McCluskey K."/>
            <person name="Medina H.R."/>
            <person name="Miralles-Duran A."/>
            <person name="Miyazaki A."/>
            <person name="Munoz-Torres E."/>
            <person name="Oguiza J.A."/>
            <person name="Ohm R."/>
            <person name="Olmedo M."/>
            <person name="Orejas M."/>
            <person name="Ortiz-Castellanos L."/>
            <person name="Pisabarro A.G."/>
            <person name="Rodriguez-Romero J."/>
            <person name="Ruiz-Herrera J."/>
            <person name="Ruiz-Vazquez R."/>
            <person name="Sanz C."/>
            <person name="Schackwitz W."/>
            <person name="Schmutz J."/>
            <person name="Shahriari M."/>
            <person name="Shelest E."/>
            <person name="Silva-Franco F."/>
            <person name="Soanes D."/>
            <person name="Syed K."/>
            <person name="Tagua V.G."/>
            <person name="Talbot N.J."/>
            <person name="Thon M."/>
            <person name="De vries R.P."/>
            <person name="Wiebenga A."/>
            <person name="Yadav J.S."/>
            <person name="Braun E.L."/>
            <person name="Baker S."/>
            <person name="Garre V."/>
            <person name="Horwitz B."/>
            <person name="Torres-Martinez S."/>
            <person name="Idnurm A."/>
            <person name="Herrera-Estrella A."/>
            <person name="Gabaldon T."/>
            <person name="Grigoriev I.V."/>
        </authorList>
    </citation>
    <scope>NUCLEOTIDE SEQUENCE [LARGE SCALE GENOMIC DNA]</scope>
    <source>
        <strain evidence="2">NRRL 1555(-)</strain>
    </source>
</reference>
<dbReference type="Proteomes" id="UP000077315">
    <property type="component" value="Unassembled WGS sequence"/>
</dbReference>
<keyword evidence="2" id="KW-1185">Reference proteome</keyword>
<dbReference type="VEuPathDB" id="FungiDB:PHYBLDRAFT_174542"/>
<sequence>MTVISPARVYTPIMHRLCTTCRRWLMKIYLKSVSNRLEAIKFLSNGWMVCFGSSVVTKCSNSARLKPGTFLILISFGVDRPKVQKKGQKRKYSLCRASPECRLCGHSNQTPEHFLVECPLVWQVWTMAMHMWIPHWRAQPSTILRAFYALALPPSPPHIDSYHVLDGVLAAVWKAYWHTIFDDVPFVPANGDDVSRWETTFSSRRRHFDFTGPQIVTCFPASNNYIWSLRIHTYHNKDTLMQDKIMALAKCKSIIRANVQ</sequence>
<gene>
    <name evidence="1" type="ORF">PHYBLDRAFT_174542</name>
</gene>
<dbReference type="AlphaFoldDB" id="A0A167K2W2"/>
<evidence type="ECO:0000313" key="2">
    <source>
        <dbReference type="Proteomes" id="UP000077315"/>
    </source>
</evidence>
<organism evidence="1 2">
    <name type="scientific">Phycomyces blakesleeanus (strain ATCC 8743b / DSM 1359 / FGSC 10004 / NBRC 33097 / NRRL 1555)</name>
    <dbReference type="NCBI Taxonomy" id="763407"/>
    <lineage>
        <taxon>Eukaryota</taxon>
        <taxon>Fungi</taxon>
        <taxon>Fungi incertae sedis</taxon>
        <taxon>Mucoromycota</taxon>
        <taxon>Mucoromycotina</taxon>
        <taxon>Mucoromycetes</taxon>
        <taxon>Mucorales</taxon>
        <taxon>Phycomycetaceae</taxon>
        <taxon>Phycomyces</taxon>
    </lineage>
</organism>